<feature type="region of interest" description="Disordered" evidence="1">
    <location>
        <begin position="1"/>
        <end position="20"/>
    </location>
</feature>
<proteinExistence type="predicted"/>
<feature type="compositionally biased region" description="Polar residues" evidence="1">
    <location>
        <begin position="944"/>
        <end position="954"/>
    </location>
</feature>
<accession>A0A9P3PYF9</accession>
<comment type="caution">
    <text evidence="2">The sequence shown here is derived from an EMBL/GenBank/DDBJ whole genome shotgun (WGS) entry which is preliminary data.</text>
</comment>
<reference evidence="2" key="1">
    <citation type="submission" date="2022-07" db="EMBL/GenBank/DDBJ databases">
        <title>The genome of Lyophyllum shimeji provides insight into the initial evolution of ectomycorrhizal fungal genome.</title>
        <authorList>
            <person name="Kobayashi Y."/>
            <person name="Shibata T."/>
            <person name="Hirakawa H."/>
            <person name="Shigenobu S."/>
            <person name="Nishiyama T."/>
            <person name="Yamada A."/>
            <person name="Hasebe M."/>
            <person name="Kawaguchi M."/>
        </authorList>
    </citation>
    <scope>NUCLEOTIDE SEQUENCE</scope>
    <source>
        <strain evidence="2">AT787</strain>
    </source>
</reference>
<keyword evidence="3" id="KW-1185">Reference proteome</keyword>
<evidence type="ECO:0000313" key="2">
    <source>
        <dbReference type="EMBL" id="GLB43863.1"/>
    </source>
</evidence>
<evidence type="ECO:0000256" key="1">
    <source>
        <dbReference type="SAM" id="MobiDB-lite"/>
    </source>
</evidence>
<gene>
    <name evidence="2" type="ORF">LshimejAT787_1500470</name>
</gene>
<dbReference type="EMBL" id="BRPK01000015">
    <property type="protein sequence ID" value="GLB43863.1"/>
    <property type="molecule type" value="Genomic_DNA"/>
</dbReference>
<feature type="region of interest" description="Disordered" evidence="1">
    <location>
        <begin position="900"/>
        <end position="925"/>
    </location>
</feature>
<feature type="region of interest" description="Disordered" evidence="1">
    <location>
        <begin position="68"/>
        <end position="96"/>
    </location>
</feature>
<protein>
    <submittedName>
        <fullName evidence="2">Uncharacterized protein</fullName>
    </submittedName>
</protein>
<feature type="region of interest" description="Disordered" evidence="1">
    <location>
        <begin position="1397"/>
        <end position="1439"/>
    </location>
</feature>
<feature type="compositionally biased region" description="Acidic residues" evidence="1">
    <location>
        <begin position="77"/>
        <end position="88"/>
    </location>
</feature>
<sequence length="1439" mass="159864">MQSISRCKPQHRAAQASEQSLARETRLSLFPVHANGAAPSLSAHSAPVTPRATPLSLDIRVSTPTTFENHSYGWETDTSDIEKDELTDENPSLGQSRGLSPLAAANSCIPGPSCTMPLSSSRNLGNPSSTRSPCPGVPLNWSGNDFWAQYPFHRHSHSMKSLGYRFCHVNEKNEEEFGLRAILCEEISMPDGSPCLPCRGVTARVEKLASLSKNRDQFTNRKYLSHEQLCDRLAEQDETLNNYKLKAVGLGRKCASLMRKLDDYRRFLMATATGDVPRLQQLIRQGIKDGASISTLTGKIEQALEKTYHARSYTQTDFDISMMVLRLGGRRLLYAMNQYISIPSITSLRRASVFTQLMPSIGIPKLEDALFNMKSIFSPKIESLDKDRPFRTGMSILWDEVSLEETACYFDRSDCVGGLCREHSDDVNVRLSTFDNAVSIARALVNGTVHYGKEASVIAMASFNTKIRGAFPVIISPTCKRETPEESATLLTSVIEAWKQFGQDHFGPVWSFASDGDAGRRAMVYQLFMKYAIDSKHRLYKYLGGLPGLNLFVGDGDITGDFDWKHEIKRMARLMRTQDGMMVGRTIVNFETLYRHLCRNTALSVEAVELLMKPEDSQDVPRAIDFVNAVDSISTLPTEGCDPGELQEVQVINVIGEMFTAFMHPFIQPEMNLTEQVTSLSKYVHIAFALFRDFRVNLMPNQLYGDTQTTVKNVMFCIAKQQEMDGSQPFYLFNTGDDHLEVLFGYSRMQGGHNPNFSFKQFMERIGAAMDLDAVFGRNPLLFAGHRRLKVTRTAKRDHLNAESWHGNAVANSVDLGSAWLKGREQALTTLKTINIFPNFDALFDRDRKLDMLKPFGDGKYPGVSTDVDRSLEPILPIAQEDPLDSSSIEIFSADSDEVNERVSDHSTLEPQLNLPHPEPVSEEPALDDDFTLEEHLDELAGSPPTTDSENHSAPNAWLEHSRRKVHKSSICRLVITPDWIRKSHERTFRVRGYTTDSKPRRFNSEDSVLKADAFLVGDVFGTLVRCGKVVALAVLKCIALEEKGVRVERVKCQSLPHDAAGIKLLGQILDIRMVPADPDGTSGEIELPYIEPETHDWLWNGSFVKLDLDQTNPSPIGKAARKTVALKLSSIACTPLNPRIVKASHRFHPTDTPELNTAGLTWEFSNGELTLLAEKLWETVKDSKLGLSPLPVFRANSSFPYRSNDGTPLVSVEGSHELEAQQAERTNHFRCYQCLSEVEVKRARQHVGRHILKALRGIKEDLKGEPIAVGAGSMPCGFCGRSGNPACDQVFLSKGKSPQATSGCRLASKFHYQPSLKSTGSTPCTNVPILCSIAGCTGAVGTQQTAIWKYNMPEHIRTVHPGYAWNALGGDAPLPASLAHAMHITPEEEAILGIPKENIPPAHPLPPFESTTSRGSKRSSTNRPVQVQPTVKKRKTRS</sequence>
<name>A0A9P3PYF9_LYOSH</name>
<dbReference type="OrthoDB" id="3044327at2759"/>
<dbReference type="Proteomes" id="UP001063166">
    <property type="component" value="Unassembled WGS sequence"/>
</dbReference>
<evidence type="ECO:0000313" key="3">
    <source>
        <dbReference type="Proteomes" id="UP001063166"/>
    </source>
</evidence>
<feature type="compositionally biased region" description="Low complexity" evidence="1">
    <location>
        <begin position="1411"/>
        <end position="1424"/>
    </location>
</feature>
<feature type="region of interest" description="Disordered" evidence="1">
    <location>
        <begin position="939"/>
        <end position="961"/>
    </location>
</feature>
<organism evidence="2 3">
    <name type="scientific">Lyophyllum shimeji</name>
    <name type="common">Hon-shimeji</name>
    <name type="synonym">Tricholoma shimeji</name>
    <dbReference type="NCBI Taxonomy" id="47721"/>
    <lineage>
        <taxon>Eukaryota</taxon>
        <taxon>Fungi</taxon>
        <taxon>Dikarya</taxon>
        <taxon>Basidiomycota</taxon>
        <taxon>Agaricomycotina</taxon>
        <taxon>Agaricomycetes</taxon>
        <taxon>Agaricomycetidae</taxon>
        <taxon>Agaricales</taxon>
        <taxon>Tricholomatineae</taxon>
        <taxon>Lyophyllaceae</taxon>
        <taxon>Lyophyllum</taxon>
    </lineage>
</organism>